<dbReference type="OrthoDB" id="10255118at2759"/>
<organism evidence="1 2">
    <name type="scientific">Rhamnella rubrinervis</name>
    <dbReference type="NCBI Taxonomy" id="2594499"/>
    <lineage>
        <taxon>Eukaryota</taxon>
        <taxon>Viridiplantae</taxon>
        <taxon>Streptophyta</taxon>
        <taxon>Embryophyta</taxon>
        <taxon>Tracheophyta</taxon>
        <taxon>Spermatophyta</taxon>
        <taxon>Magnoliopsida</taxon>
        <taxon>eudicotyledons</taxon>
        <taxon>Gunneridae</taxon>
        <taxon>Pentapetalae</taxon>
        <taxon>rosids</taxon>
        <taxon>fabids</taxon>
        <taxon>Rosales</taxon>
        <taxon>Rhamnaceae</taxon>
        <taxon>rhamnoid group</taxon>
        <taxon>Rhamneae</taxon>
        <taxon>Rhamnella</taxon>
    </lineage>
</organism>
<accession>A0A8K0HP67</accession>
<keyword evidence="2" id="KW-1185">Reference proteome</keyword>
<reference evidence="1" key="1">
    <citation type="submission" date="2020-03" db="EMBL/GenBank/DDBJ databases">
        <title>A high-quality chromosome-level genome assembly of a woody plant with both climbing and erect habits, Rhamnella rubrinervis.</title>
        <authorList>
            <person name="Lu Z."/>
            <person name="Yang Y."/>
            <person name="Zhu X."/>
            <person name="Sun Y."/>
        </authorList>
    </citation>
    <scope>NUCLEOTIDE SEQUENCE</scope>
    <source>
        <strain evidence="1">BYM</strain>
        <tissue evidence="1">Leaf</tissue>
    </source>
</reference>
<gene>
    <name evidence="1" type="ORF">FNV43_RR00728</name>
</gene>
<dbReference type="Proteomes" id="UP000796880">
    <property type="component" value="Unassembled WGS sequence"/>
</dbReference>
<comment type="caution">
    <text evidence="1">The sequence shown here is derived from an EMBL/GenBank/DDBJ whole genome shotgun (WGS) entry which is preliminary data.</text>
</comment>
<dbReference type="EMBL" id="VOIH02000001">
    <property type="protein sequence ID" value="KAF3456085.1"/>
    <property type="molecule type" value="Genomic_DNA"/>
</dbReference>
<sequence>MRPTDQLLQITRSVQVALEMVKGDFNGSDKAFSTVLGQRTIERNQLLVSIAKSVSFGAHHTASLVGMRVEAYAFFFTDCSLAQNALQKFQVVGDAD</sequence>
<evidence type="ECO:0000313" key="1">
    <source>
        <dbReference type="EMBL" id="KAF3456085.1"/>
    </source>
</evidence>
<protein>
    <submittedName>
        <fullName evidence="1">Uncharacterized protein</fullName>
    </submittedName>
</protein>
<evidence type="ECO:0000313" key="2">
    <source>
        <dbReference type="Proteomes" id="UP000796880"/>
    </source>
</evidence>
<proteinExistence type="predicted"/>
<name>A0A8K0HP67_9ROSA</name>
<dbReference type="AlphaFoldDB" id="A0A8K0HP67"/>